<reference evidence="2 3" key="1">
    <citation type="submission" date="2013-03" db="EMBL/GenBank/DDBJ databases">
        <title>Reference genome for the Human Microbiome Project.</title>
        <authorList>
            <person name="Aqrawi P."/>
            <person name="Ayvaz T."/>
            <person name="Bess C."/>
            <person name="Blankenburg K."/>
            <person name="Coyle M."/>
            <person name="Deng J."/>
            <person name="Forbes L."/>
            <person name="Fowler G."/>
            <person name="Francisco L."/>
            <person name="Fu Q."/>
            <person name="Gibbs R."/>
            <person name="Gross S."/>
            <person name="Gubbala S."/>
            <person name="Hale W."/>
            <person name="Hemphill L."/>
            <person name="Highlander S."/>
            <person name="Hirani K."/>
            <person name="Jackson L."/>
            <person name="Jakkamsetti A."/>
            <person name="Javaid M."/>
            <person name="Jayaseelan J.C."/>
            <person name="Jiang H."/>
            <person name="Joshi V."/>
            <person name="Korchina V."/>
            <person name="Kovar C."/>
            <person name="Lara F."/>
            <person name="Lee S."/>
            <person name="Liu Y."/>
            <person name="Mata R."/>
            <person name="Mathew T."/>
            <person name="Munidasa M."/>
            <person name="Muzny D."/>
            <person name="Nazareth L."/>
            <person name="Ngo R."/>
            <person name="Nguyen L."/>
            <person name="Nguyen N."/>
            <person name="Okwuonu G."/>
            <person name="Ongeri F."/>
            <person name="Palculict T."/>
            <person name="Patil S."/>
            <person name="Petrosino J."/>
            <person name="Pham C."/>
            <person name="Pham P."/>
            <person name="Pu L.-L."/>
            <person name="Qin X."/>
            <person name="Qu J."/>
            <person name="Reid J."/>
            <person name="Ross M."/>
            <person name="Ruth R."/>
            <person name="Saada N."/>
            <person name="San Lucas F."/>
            <person name="Santibanez J."/>
            <person name="Shang Y."/>
            <person name="Simmons D."/>
            <person name="Song X.-Z."/>
            <person name="Tang L.-Y."/>
            <person name="Thornton R."/>
            <person name="Warren J."/>
            <person name="Weissenberger G."/>
            <person name="Wilczek-Boney K."/>
            <person name="Worley K."/>
            <person name="Youmans B."/>
            <person name="Zhang J."/>
            <person name="Zhang L."/>
            <person name="Zhao Z."/>
            <person name="Zhou C."/>
            <person name="Zhu D."/>
            <person name="Zhu Y."/>
        </authorList>
    </citation>
    <scope>NUCLEOTIDE SEQUENCE [LARGE SCALE GENOMIC DNA]</scope>
    <source>
        <strain evidence="2 3">F0333</strain>
    </source>
</reference>
<feature type="region of interest" description="Disordered" evidence="1">
    <location>
        <begin position="23"/>
        <end position="44"/>
    </location>
</feature>
<dbReference type="PATRIC" id="fig|888050.3.peg.1769"/>
<proteinExistence type="predicted"/>
<evidence type="ECO:0000256" key="1">
    <source>
        <dbReference type="SAM" id="MobiDB-lite"/>
    </source>
</evidence>
<evidence type="ECO:0000313" key="3">
    <source>
        <dbReference type="Proteomes" id="UP000013015"/>
    </source>
</evidence>
<dbReference type="EMBL" id="AQHZ01000029">
    <property type="protein sequence ID" value="ENO17308.1"/>
    <property type="molecule type" value="Genomic_DNA"/>
</dbReference>
<name>N6X823_9ACTO</name>
<sequence length="44" mass="4600">MSLTGPGGSLSQLTKNVVETAENAELTEHLGREHGGTLNGREHA</sequence>
<comment type="caution">
    <text evidence="2">The sequence shown here is derived from an EMBL/GenBank/DDBJ whole genome shotgun (WGS) entry which is preliminary data.</text>
</comment>
<evidence type="ECO:0000313" key="2">
    <source>
        <dbReference type="EMBL" id="ENO17308.1"/>
    </source>
</evidence>
<gene>
    <name evidence="2" type="ORF">HMPREF9004_1850</name>
</gene>
<dbReference type="Proteomes" id="UP000013015">
    <property type="component" value="Unassembled WGS sequence"/>
</dbReference>
<feature type="compositionally biased region" description="Basic and acidic residues" evidence="1">
    <location>
        <begin position="26"/>
        <end position="44"/>
    </location>
</feature>
<accession>N6X823</accession>
<dbReference type="HOGENOM" id="CLU_3211217_0_0_11"/>
<keyword evidence="3" id="KW-1185">Reference proteome</keyword>
<dbReference type="STRING" id="888050.HMPREF9004_1850"/>
<organism evidence="2 3">
    <name type="scientific">Schaalia cardiffensis F0333</name>
    <dbReference type="NCBI Taxonomy" id="888050"/>
    <lineage>
        <taxon>Bacteria</taxon>
        <taxon>Bacillati</taxon>
        <taxon>Actinomycetota</taxon>
        <taxon>Actinomycetes</taxon>
        <taxon>Actinomycetales</taxon>
        <taxon>Actinomycetaceae</taxon>
        <taxon>Schaalia</taxon>
    </lineage>
</organism>
<protein>
    <submittedName>
        <fullName evidence="2">Uncharacterized protein</fullName>
    </submittedName>
</protein>
<dbReference type="AlphaFoldDB" id="N6X823"/>